<gene>
    <name evidence="1" type="ORF">Q3C12_12525</name>
</gene>
<dbReference type="EMBL" id="JAUMKJ010000013">
    <property type="protein sequence ID" value="MDO3677829.1"/>
    <property type="molecule type" value="Genomic_DNA"/>
</dbReference>
<proteinExistence type="predicted"/>
<sequence>MKMENAVIFHGVDVLDEAVDLAELSSIIDDKESDANDNCNGC</sequence>
<organism evidence="1 2">
    <name type="scientific">Paenibacillus ehimensis</name>
    <dbReference type="NCBI Taxonomy" id="79264"/>
    <lineage>
        <taxon>Bacteria</taxon>
        <taxon>Bacillati</taxon>
        <taxon>Bacillota</taxon>
        <taxon>Bacilli</taxon>
        <taxon>Bacillales</taxon>
        <taxon>Paenibacillaceae</taxon>
        <taxon>Paenibacillus</taxon>
    </lineage>
</organism>
<evidence type="ECO:0000313" key="1">
    <source>
        <dbReference type="EMBL" id="MDO3677829.1"/>
    </source>
</evidence>
<comment type="caution">
    <text evidence="1">The sequence shown here is derived from an EMBL/GenBank/DDBJ whole genome shotgun (WGS) entry which is preliminary data.</text>
</comment>
<protein>
    <submittedName>
        <fullName evidence="1">Uncharacterized protein</fullName>
    </submittedName>
</protein>
<keyword evidence="2" id="KW-1185">Reference proteome</keyword>
<dbReference type="Proteomes" id="UP001168883">
    <property type="component" value="Unassembled WGS sequence"/>
</dbReference>
<accession>A0ABT8VA25</accession>
<dbReference type="RefSeq" id="WP_281281511.1">
    <property type="nucleotide sequence ID" value="NZ_JARLKN010000035.1"/>
</dbReference>
<name>A0ABT8VA25_9BACL</name>
<evidence type="ECO:0000313" key="2">
    <source>
        <dbReference type="Proteomes" id="UP001168883"/>
    </source>
</evidence>
<reference evidence="1" key="1">
    <citation type="submission" date="2023-07" db="EMBL/GenBank/DDBJ databases">
        <authorList>
            <person name="Aktuganov G."/>
            <person name="Boyko T."/>
            <person name="Delegan Y."/>
            <person name="Galimzianova N."/>
            <person name="Gilvanova E."/>
            <person name="Korobov V."/>
            <person name="Kuzmina L."/>
            <person name="Melentiev A."/>
            <person name="Milman P."/>
            <person name="Ryabova A."/>
            <person name="Stupak E."/>
            <person name="Yasakov T."/>
            <person name="Zharikova N."/>
            <person name="Zhurenko E."/>
        </authorList>
    </citation>
    <scope>NUCLEOTIDE SEQUENCE</scope>
    <source>
        <strain evidence="1">IB-739</strain>
    </source>
</reference>